<dbReference type="RefSeq" id="WP_105718523.1">
    <property type="nucleotide sequence ID" value="NZ_PVBQ01000022.1"/>
</dbReference>
<protein>
    <recommendedName>
        <fullName evidence="3">DUF4270 domain-containing protein</fullName>
    </recommendedName>
</protein>
<keyword evidence="2" id="KW-1185">Reference proteome</keyword>
<evidence type="ECO:0000313" key="1">
    <source>
        <dbReference type="EMBL" id="PRD45045.1"/>
    </source>
</evidence>
<dbReference type="InterPro" id="IPR025366">
    <property type="entry name" value="DUF4270"/>
</dbReference>
<name>A0A2S9IWZ4_9SPHI</name>
<evidence type="ECO:0000313" key="2">
    <source>
        <dbReference type="Proteomes" id="UP000239711"/>
    </source>
</evidence>
<comment type="caution">
    <text evidence="1">The sequence shown here is derived from an EMBL/GenBank/DDBJ whole genome shotgun (WGS) entry which is preliminary data.</text>
</comment>
<dbReference type="Proteomes" id="UP000239711">
    <property type="component" value="Unassembled WGS sequence"/>
</dbReference>
<organism evidence="1 2">
    <name type="scientific">Sphingobacterium haloxyli</name>
    <dbReference type="NCBI Taxonomy" id="2100533"/>
    <lineage>
        <taxon>Bacteria</taxon>
        <taxon>Pseudomonadati</taxon>
        <taxon>Bacteroidota</taxon>
        <taxon>Sphingobacteriia</taxon>
        <taxon>Sphingobacteriales</taxon>
        <taxon>Sphingobacteriaceae</taxon>
        <taxon>Sphingobacterium</taxon>
    </lineage>
</organism>
<dbReference type="Pfam" id="PF14092">
    <property type="entry name" value="DUF4270"/>
    <property type="match status" value="1"/>
</dbReference>
<dbReference type="PROSITE" id="PS51257">
    <property type="entry name" value="PROKAR_LIPOPROTEIN"/>
    <property type="match status" value="1"/>
</dbReference>
<proteinExistence type="predicted"/>
<gene>
    <name evidence="1" type="ORF">C5745_18600</name>
</gene>
<dbReference type="OrthoDB" id="1092930at2"/>
<dbReference type="EMBL" id="PVBQ01000022">
    <property type="protein sequence ID" value="PRD45045.1"/>
    <property type="molecule type" value="Genomic_DNA"/>
</dbReference>
<evidence type="ECO:0008006" key="3">
    <source>
        <dbReference type="Google" id="ProtNLM"/>
    </source>
</evidence>
<dbReference type="AlphaFoldDB" id="A0A2S9IWZ4"/>
<sequence>MNPFLKRSIHFFTISFFTFIIVAACDKDMSVMLDNSATSNVGVTLVDSFTVNSSTVQLTDLPAAGTGVLLVGKATAPETGTIRSTSYFRIGFSTLTNDIPEAASFDSLSLIIRPTHNPYYFGDTTATQKIQVHQLTEPLVTKTAKPRFPNQSLPIYITGATLFSDQTFAYDATPLGAVSFRPHLHSLDSLSIRLADHIGQDFFNRIKAGDLQMSSNDNFKEYFKGLALIPDESNTAVVAFHDTLEVRVNYSYAGTDGHLRTSYKTFSIVEPGFQYNNITTDRTGTPFEELSEIRELPTSATGGLTFVQAGSGTVAKIAFPSLKEFLQNENIAVNKAELVIETSSRRNTMYPIPNTLMMFIADRDGIPTSFLQNPYGQQGQLQQVPFVSGGEMGQNGTYRFNLLLFLQQLKSSDIYDNTSLYLSATSPSLFDSFNTAIIASENAKPKIKLNILYTKFR</sequence>
<accession>A0A2S9IWZ4</accession>
<reference evidence="1 2" key="1">
    <citation type="submission" date="2018-02" db="EMBL/GenBank/DDBJ databases">
        <title>The draft genome of Sphingobacterium sp. 5JN-11.</title>
        <authorList>
            <person name="Liu L."/>
            <person name="Li L."/>
            <person name="Liang L."/>
            <person name="Zhang X."/>
            <person name="Wang T."/>
        </authorList>
    </citation>
    <scope>NUCLEOTIDE SEQUENCE [LARGE SCALE GENOMIC DNA]</scope>
    <source>
        <strain evidence="1 2">5JN-11</strain>
    </source>
</reference>